<dbReference type="InParanoid" id="A0A2T0GVW4"/>
<evidence type="ECO:0000313" key="3">
    <source>
        <dbReference type="Proteomes" id="UP000239352"/>
    </source>
</evidence>
<name>A0A2T0GVW4_ACTMO</name>
<dbReference type="AlphaFoldDB" id="A0A2T0GVW4"/>
<proteinExistence type="predicted"/>
<dbReference type="RefSeq" id="WP_106113885.1">
    <property type="nucleotide sequence ID" value="NZ_PVSR01000017.1"/>
</dbReference>
<dbReference type="EMBL" id="PVSR01000017">
    <property type="protein sequence ID" value="PRW63234.1"/>
    <property type="molecule type" value="Genomic_DNA"/>
</dbReference>
<comment type="caution">
    <text evidence="2">The sequence shown here is derived from an EMBL/GenBank/DDBJ whole genome shotgun (WGS) entry which is preliminary data.</text>
</comment>
<dbReference type="Proteomes" id="UP000239352">
    <property type="component" value="Unassembled WGS sequence"/>
</dbReference>
<evidence type="ECO:0008006" key="4">
    <source>
        <dbReference type="Google" id="ProtNLM"/>
    </source>
</evidence>
<sequence length="181" mass="19331">MIPHTPASTLRRIAATAATATCAILATSCTTETTQPHDQDPQTTQTNSTPLATIEPCSTLTDQQKTQLNITEPGKISKLDDQTCTWMSDGSNFDISVYKDMSLHEINFSESEEKTKTQVNGREALLAKNNTGSAACSLAFAVSEHSSVSVNSIADEPGDTQTACALVKKAAPMVERNIPNN</sequence>
<organism evidence="2 3">
    <name type="scientific">Actinopolyspora mortivallis</name>
    <dbReference type="NCBI Taxonomy" id="33906"/>
    <lineage>
        <taxon>Bacteria</taxon>
        <taxon>Bacillati</taxon>
        <taxon>Actinomycetota</taxon>
        <taxon>Actinomycetes</taxon>
        <taxon>Actinopolysporales</taxon>
        <taxon>Actinopolysporaceae</taxon>
        <taxon>Actinopolyspora</taxon>
    </lineage>
</organism>
<feature type="region of interest" description="Disordered" evidence="1">
    <location>
        <begin position="32"/>
        <end position="52"/>
    </location>
</feature>
<evidence type="ECO:0000313" key="2">
    <source>
        <dbReference type="EMBL" id="PRW63234.1"/>
    </source>
</evidence>
<reference evidence="2 3" key="1">
    <citation type="submission" date="2018-03" db="EMBL/GenBank/DDBJ databases">
        <title>Actinopolyspora mortivallis from Sahara, screening for active biomolecules.</title>
        <authorList>
            <person name="Selama O."/>
            <person name="Wellington E.M.H."/>
            <person name="Hacene H."/>
        </authorList>
    </citation>
    <scope>NUCLEOTIDE SEQUENCE [LARGE SCALE GENOMIC DNA]</scope>
    <source>
        <strain evidence="2 3">M5A</strain>
    </source>
</reference>
<accession>A0A2T0GVW4</accession>
<protein>
    <recommendedName>
        <fullName evidence="4">DUF3558 domain-containing protein</fullName>
    </recommendedName>
</protein>
<gene>
    <name evidence="2" type="ORF">CEP50_11150</name>
</gene>
<keyword evidence="3" id="KW-1185">Reference proteome</keyword>
<evidence type="ECO:0000256" key="1">
    <source>
        <dbReference type="SAM" id="MobiDB-lite"/>
    </source>
</evidence>
<dbReference type="Pfam" id="PF12079">
    <property type="entry name" value="DUF3558"/>
    <property type="match status" value="1"/>
</dbReference>
<dbReference type="InterPro" id="IPR024520">
    <property type="entry name" value="DUF3558"/>
</dbReference>